<reference evidence="2 3" key="1">
    <citation type="submission" date="2019-05" db="EMBL/GenBank/DDBJ databases">
        <title>Another draft genome of Portunus trituberculatus and its Hox gene families provides insights of decapod evolution.</title>
        <authorList>
            <person name="Jeong J.-H."/>
            <person name="Song I."/>
            <person name="Kim S."/>
            <person name="Choi T."/>
            <person name="Kim D."/>
            <person name="Ryu S."/>
            <person name="Kim W."/>
        </authorList>
    </citation>
    <scope>NUCLEOTIDE SEQUENCE [LARGE SCALE GENOMIC DNA]</scope>
    <source>
        <tissue evidence="2">Muscle</tissue>
    </source>
</reference>
<proteinExistence type="predicted"/>
<name>A0A5B7DRP0_PORTR</name>
<keyword evidence="3" id="KW-1185">Reference proteome</keyword>
<comment type="caution">
    <text evidence="2">The sequence shown here is derived from an EMBL/GenBank/DDBJ whole genome shotgun (WGS) entry which is preliminary data.</text>
</comment>
<sequence length="75" mass="8666">MDEQQVAEAEQEELKEGSKKMKLKEENKGNCHLDRVAFLLQFLDTHPHSSEEQHREAENVSTSQYVIISGLKVIR</sequence>
<feature type="compositionally biased region" description="Acidic residues" evidence="1">
    <location>
        <begin position="1"/>
        <end position="11"/>
    </location>
</feature>
<evidence type="ECO:0000313" key="3">
    <source>
        <dbReference type="Proteomes" id="UP000324222"/>
    </source>
</evidence>
<evidence type="ECO:0000313" key="2">
    <source>
        <dbReference type="EMBL" id="MPC23704.1"/>
    </source>
</evidence>
<feature type="compositionally biased region" description="Basic and acidic residues" evidence="1">
    <location>
        <begin position="12"/>
        <end position="26"/>
    </location>
</feature>
<organism evidence="2 3">
    <name type="scientific">Portunus trituberculatus</name>
    <name type="common">Swimming crab</name>
    <name type="synonym">Neptunus trituberculatus</name>
    <dbReference type="NCBI Taxonomy" id="210409"/>
    <lineage>
        <taxon>Eukaryota</taxon>
        <taxon>Metazoa</taxon>
        <taxon>Ecdysozoa</taxon>
        <taxon>Arthropoda</taxon>
        <taxon>Crustacea</taxon>
        <taxon>Multicrustacea</taxon>
        <taxon>Malacostraca</taxon>
        <taxon>Eumalacostraca</taxon>
        <taxon>Eucarida</taxon>
        <taxon>Decapoda</taxon>
        <taxon>Pleocyemata</taxon>
        <taxon>Brachyura</taxon>
        <taxon>Eubrachyura</taxon>
        <taxon>Portunoidea</taxon>
        <taxon>Portunidae</taxon>
        <taxon>Portuninae</taxon>
        <taxon>Portunus</taxon>
    </lineage>
</organism>
<gene>
    <name evidence="2" type="ORF">E2C01_016763</name>
</gene>
<dbReference type="Proteomes" id="UP000324222">
    <property type="component" value="Unassembled WGS sequence"/>
</dbReference>
<protein>
    <submittedName>
        <fullName evidence="2">Uncharacterized protein</fullName>
    </submittedName>
</protein>
<accession>A0A5B7DRP0</accession>
<dbReference type="AlphaFoldDB" id="A0A5B7DRP0"/>
<evidence type="ECO:0000256" key="1">
    <source>
        <dbReference type="SAM" id="MobiDB-lite"/>
    </source>
</evidence>
<dbReference type="EMBL" id="VSRR010001242">
    <property type="protein sequence ID" value="MPC23704.1"/>
    <property type="molecule type" value="Genomic_DNA"/>
</dbReference>
<feature type="region of interest" description="Disordered" evidence="1">
    <location>
        <begin position="1"/>
        <end position="26"/>
    </location>
</feature>